<accession>A0A5E4D2B0</accession>
<dbReference type="Proteomes" id="UP000335636">
    <property type="component" value="Unassembled WGS sequence"/>
</dbReference>
<feature type="non-terminal residue" evidence="2">
    <location>
        <position position="1"/>
    </location>
</feature>
<protein>
    <submittedName>
        <fullName evidence="2">Uncharacterized protein</fullName>
    </submittedName>
</protein>
<proteinExistence type="predicted"/>
<feature type="region of interest" description="Disordered" evidence="1">
    <location>
        <begin position="22"/>
        <end position="90"/>
    </location>
</feature>
<dbReference type="EMBL" id="CABDUW010002905">
    <property type="protein sequence ID" value="VTJ88304.1"/>
    <property type="molecule type" value="Genomic_DNA"/>
</dbReference>
<sequence>VSRRVAEDRLQRILLARCLLPRTNQKPRKPENREIASLTTTSSRAPDAAANDKEHGRPAPFATAPSYCFTPAERAREPPSTASANHTSPW</sequence>
<name>A0A5E4D2B0_MARMO</name>
<evidence type="ECO:0000313" key="3">
    <source>
        <dbReference type="Proteomes" id="UP000335636"/>
    </source>
</evidence>
<evidence type="ECO:0000313" key="2">
    <source>
        <dbReference type="EMBL" id="VTJ88304.1"/>
    </source>
</evidence>
<organism evidence="2 3">
    <name type="scientific">Marmota monax</name>
    <name type="common">Woodchuck</name>
    <dbReference type="NCBI Taxonomy" id="9995"/>
    <lineage>
        <taxon>Eukaryota</taxon>
        <taxon>Metazoa</taxon>
        <taxon>Chordata</taxon>
        <taxon>Craniata</taxon>
        <taxon>Vertebrata</taxon>
        <taxon>Euteleostomi</taxon>
        <taxon>Mammalia</taxon>
        <taxon>Eutheria</taxon>
        <taxon>Euarchontoglires</taxon>
        <taxon>Glires</taxon>
        <taxon>Rodentia</taxon>
        <taxon>Sciuromorpha</taxon>
        <taxon>Sciuridae</taxon>
        <taxon>Xerinae</taxon>
        <taxon>Marmotini</taxon>
        <taxon>Marmota</taxon>
    </lineage>
</organism>
<gene>
    <name evidence="2" type="ORF">MONAX_5E012628</name>
</gene>
<dbReference type="AlphaFoldDB" id="A0A5E4D2B0"/>
<feature type="compositionally biased region" description="Polar residues" evidence="1">
    <location>
        <begin position="80"/>
        <end position="90"/>
    </location>
</feature>
<keyword evidence="3" id="KW-1185">Reference proteome</keyword>
<comment type="caution">
    <text evidence="2">The sequence shown here is derived from an EMBL/GenBank/DDBJ whole genome shotgun (WGS) entry which is preliminary data.</text>
</comment>
<reference evidence="2" key="1">
    <citation type="submission" date="2019-04" db="EMBL/GenBank/DDBJ databases">
        <authorList>
            <person name="Alioto T."/>
            <person name="Alioto T."/>
        </authorList>
    </citation>
    <scope>NUCLEOTIDE SEQUENCE [LARGE SCALE GENOMIC DNA]</scope>
</reference>
<evidence type="ECO:0000256" key="1">
    <source>
        <dbReference type="SAM" id="MobiDB-lite"/>
    </source>
</evidence>